<keyword evidence="1" id="KW-0812">Transmembrane</keyword>
<dbReference type="OrthoDB" id="26949at2157"/>
<dbReference type="GeneID" id="38666336"/>
<dbReference type="KEGG" id="sacd:HS1genome_0836"/>
<protein>
    <recommendedName>
        <fullName evidence="4">Carbohydrate kinase PfkB domain-containing protein</fullName>
    </recommendedName>
</protein>
<dbReference type="AlphaFoldDB" id="A0A348B2P5"/>
<keyword evidence="1" id="KW-1133">Transmembrane helix</keyword>
<dbReference type="EMBL" id="AP018553">
    <property type="protein sequence ID" value="BBD72447.1"/>
    <property type="molecule type" value="Genomic_DNA"/>
</dbReference>
<evidence type="ECO:0000313" key="2">
    <source>
        <dbReference type="EMBL" id="BBD72447.1"/>
    </source>
</evidence>
<dbReference type="Proteomes" id="UP000276741">
    <property type="component" value="Chromosome"/>
</dbReference>
<name>A0A348B2P5_9CREN</name>
<organism evidence="2 3">
    <name type="scientific">Sulfodiicoccus acidiphilus</name>
    <dbReference type="NCBI Taxonomy" id="1670455"/>
    <lineage>
        <taxon>Archaea</taxon>
        <taxon>Thermoproteota</taxon>
        <taxon>Thermoprotei</taxon>
        <taxon>Sulfolobales</taxon>
        <taxon>Sulfolobaceae</taxon>
        <taxon>Sulfodiicoccus</taxon>
    </lineage>
</organism>
<feature type="transmembrane region" description="Helical" evidence="1">
    <location>
        <begin position="42"/>
        <end position="60"/>
    </location>
</feature>
<keyword evidence="3" id="KW-1185">Reference proteome</keyword>
<reference evidence="3" key="1">
    <citation type="submission" date="2018-04" db="EMBL/GenBank/DDBJ databases">
        <title>Complete genome sequence of Sulfodiicoccus acidiphilus strain HS-1.</title>
        <authorList>
            <person name="Sakai H.D."/>
            <person name="Kurosawa N."/>
        </authorList>
    </citation>
    <scope>NUCLEOTIDE SEQUENCE [LARGE SCALE GENOMIC DNA]</scope>
    <source>
        <strain evidence="3">HS-1</strain>
    </source>
</reference>
<proteinExistence type="predicted"/>
<dbReference type="InterPro" id="IPR029056">
    <property type="entry name" value="Ribokinase-like"/>
</dbReference>
<sequence length="259" mass="28440">MKRRRKRVKMSKRRKKIRVLVVGNFTFDLIDGKRYPGGPPLYAGMGVVAAGGIPLLLGNYGPDYPLDILSFPHELIGERGPSTTTFGVSFVDGVRRMEVLSNAGSISEKVNVDADGVLVDPVCGEVREEFLRGVKAPLAVDVQGFVRPQCGLRPIPPLGQVLHSNFEEYSTLKSTLQELSLAGNREVLLSFDSDGFILVGDSRSRFVRTDMKGERTVGNGDFLLAAFFTLRLSGYDLWEAGEKAKWLVEAFSNSLPTLS</sequence>
<dbReference type="SUPFAM" id="SSF53613">
    <property type="entry name" value="Ribokinase-like"/>
    <property type="match status" value="1"/>
</dbReference>
<keyword evidence="1" id="KW-0472">Membrane</keyword>
<dbReference type="Gene3D" id="3.40.1190.20">
    <property type="match status" value="1"/>
</dbReference>
<dbReference type="RefSeq" id="WP_126449754.1">
    <property type="nucleotide sequence ID" value="NZ_AP018553.1"/>
</dbReference>
<accession>A0A348B2P5</accession>
<evidence type="ECO:0008006" key="4">
    <source>
        <dbReference type="Google" id="ProtNLM"/>
    </source>
</evidence>
<evidence type="ECO:0000256" key="1">
    <source>
        <dbReference type="SAM" id="Phobius"/>
    </source>
</evidence>
<gene>
    <name evidence="2" type="ORF">HS1genome_0836</name>
</gene>
<evidence type="ECO:0000313" key="3">
    <source>
        <dbReference type="Proteomes" id="UP000276741"/>
    </source>
</evidence>